<reference evidence="3 4" key="1">
    <citation type="journal article" date="2021" name="Genome Biol. Evol.">
        <title>Complete Genome Sequencing of a Novel Gloeobacter Species from a Waterfall Cave in Mexico.</title>
        <authorList>
            <person name="Saw J.H."/>
            <person name="Cardona T."/>
            <person name="Montejano G."/>
        </authorList>
    </citation>
    <scope>NUCLEOTIDE SEQUENCE [LARGE SCALE GENOMIC DNA]</scope>
    <source>
        <strain evidence="3">MG652769</strain>
    </source>
</reference>
<evidence type="ECO:0000313" key="4">
    <source>
        <dbReference type="Proteomes" id="UP001054846"/>
    </source>
</evidence>
<dbReference type="PANTHER" id="PTHR43252">
    <property type="entry name" value="TRANSCRIPTIONAL REGULATOR YQJI"/>
    <property type="match status" value="1"/>
</dbReference>
<feature type="domain" description="Transcription regulator PadR N-terminal" evidence="1">
    <location>
        <begin position="5"/>
        <end position="79"/>
    </location>
</feature>
<sequence>MTYAILAVLAQRPASGYEIFKRFEGAGAYLWQATHQQIYRELNGMEALGYVTATAGATCGQRPARRVHRITEQGLQQLADWIAEPCDLAPTREPLAVKLLAGHLASPQTISRELERHRLAHRRKLLALQKQADDHFADPMALSTQQQLQYLALRRAIGEETAWLAWFEESAKLLGIRFGTPERAPIHG</sequence>
<dbReference type="InterPro" id="IPR005149">
    <property type="entry name" value="Tscrpt_reg_PadR_N"/>
</dbReference>
<evidence type="ECO:0000259" key="1">
    <source>
        <dbReference type="Pfam" id="PF03551"/>
    </source>
</evidence>
<dbReference type="InterPro" id="IPR036390">
    <property type="entry name" value="WH_DNA-bd_sf"/>
</dbReference>
<proteinExistence type="predicted"/>
<protein>
    <submittedName>
        <fullName evidence="3">PadR family transcriptional regulator</fullName>
    </submittedName>
</protein>
<accession>A0ABY3PRI2</accession>
<dbReference type="Pfam" id="PF10400">
    <property type="entry name" value="Vir_act_alpha_C"/>
    <property type="match status" value="1"/>
</dbReference>
<dbReference type="Gene3D" id="6.10.140.190">
    <property type="match status" value="1"/>
</dbReference>
<feature type="domain" description="Transcription regulator PadR C-terminal" evidence="2">
    <location>
        <begin position="91"/>
        <end position="174"/>
    </location>
</feature>
<dbReference type="SUPFAM" id="SSF46785">
    <property type="entry name" value="Winged helix' DNA-binding domain"/>
    <property type="match status" value="1"/>
</dbReference>
<dbReference type="PANTHER" id="PTHR43252:SF4">
    <property type="entry name" value="TRANSCRIPTIONAL REGULATORY PROTEIN"/>
    <property type="match status" value="1"/>
</dbReference>
<dbReference type="InterPro" id="IPR018309">
    <property type="entry name" value="Tscrpt_reg_PadR_C"/>
</dbReference>
<dbReference type="Pfam" id="PF03551">
    <property type="entry name" value="PadR"/>
    <property type="match status" value="1"/>
</dbReference>
<keyword evidence="4" id="KW-1185">Reference proteome</keyword>
<evidence type="ECO:0000259" key="2">
    <source>
        <dbReference type="Pfam" id="PF10400"/>
    </source>
</evidence>
<dbReference type="Proteomes" id="UP001054846">
    <property type="component" value="Chromosome"/>
</dbReference>
<dbReference type="Gene3D" id="1.10.10.10">
    <property type="entry name" value="Winged helix-like DNA-binding domain superfamily/Winged helix DNA-binding domain"/>
    <property type="match status" value="1"/>
</dbReference>
<name>A0ABY3PRI2_9CYAN</name>
<evidence type="ECO:0000313" key="3">
    <source>
        <dbReference type="EMBL" id="UFP96308.1"/>
    </source>
</evidence>
<dbReference type="InterPro" id="IPR036388">
    <property type="entry name" value="WH-like_DNA-bd_sf"/>
</dbReference>
<dbReference type="RefSeq" id="WP_230843553.1">
    <property type="nucleotide sequence ID" value="NZ_CP063845.1"/>
</dbReference>
<organism evidence="3 4">
    <name type="scientific">Gloeobacter morelensis MG652769</name>
    <dbReference type="NCBI Taxonomy" id="2781736"/>
    <lineage>
        <taxon>Bacteria</taxon>
        <taxon>Bacillati</taxon>
        <taxon>Cyanobacteriota</taxon>
        <taxon>Cyanophyceae</taxon>
        <taxon>Gloeobacterales</taxon>
        <taxon>Gloeobacteraceae</taxon>
        <taxon>Gloeobacter</taxon>
        <taxon>Gloeobacter morelensis</taxon>
    </lineage>
</organism>
<gene>
    <name evidence="3" type="ORF">ISF26_08905</name>
</gene>
<dbReference type="EMBL" id="CP063845">
    <property type="protein sequence ID" value="UFP96308.1"/>
    <property type="molecule type" value="Genomic_DNA"/>
</dbReference>